<evidence type="ECO:0000313" key="1">
    <source>
        <dbReference type="EMBL" id="NBG66413.1"/>
    </source>
</evidence>
<reference evidence="1 2" key="1">
    <citation type="submission" date="2019-12" db="EMBL/GenBank/DDBJ databases">
        <authorList>
            <person name="Zhao J."/>
        </authorList>
    </citation>
    <scope>NUCLEOTIDE SEQUENCE [LARGE SCALE GENOMIC DNA]</scope>
    <source>
        <strain evidence="1 2">S-15</strain>
    </source>
</reference>
<dbReference type="AlphaFoldDB" id="A0A6N9NKH0"/>
<gene>
    <name evidence="1" type="ORF">GQN54_09815</name>
</gene>
<sequence>MENSLTPNQSEFLLYVSQSGDVKVDVLLQDETVWLTQKGMQELFEKAKSTISEHITNVFEEGELEEEVVVRDFRTTSPHGAIKGKTQENTVKYYNLDVIISVGYRVKSQRGTQFRIWATKILREYIIKGFAMDDERLKQGSALFGKDYFDELLERIREIRASERRFYQKITDIYAQCSIDYDPKAEITQTFYKTVQNKLHWAITGHTAAELIKGRADSKKPKMGLTTWKNAPKGKILKTDVSVAKNYLSEKELKELNRIVTMYLDFAELQAEKQNPMKMVDWVSRLDAFLQFNDYKVLKDAGKISASIAKQLAEKEYSKYRVVQDKEFESDFDKEVKRITKKGKKK</sequence>
<dbReference type="RefSeq" id="WP_160633363.1">
    <property type="nucleotide sequence ID" value="NZ_WWNE01000007.1"/>
</dbReference>
<protein>
    <submittedName>
        <fullName evidence="1">Cell filamentation protein Fic</fullName>
    </submittedName>
</protein>
<dbReference type="InterPro" id="IPR011204">
    <property type="entry name" value="Virulence_RhuM-like"/>
</dbReference>
<organism evidence="1 2">
    <name type="scientific">Acidiluteibacter ferrifornacis</name>
    <dbReference type="NCBI Taxonomy" id="2692424"/>
    <lineage>
        <taxon>Bacteria</taxon>
        <taxon>Pseudomonadati</taxon>
        <taxon>Bacteroidota</taxon>
        <taxon>Flavobacteriia</taxon>
        <taxon>Flavobacteriales</taxon>
        <taxon>Cryomorphaceae</taxon>
        <taxon>Acidiluteibacter</taxon>
    </lineage>
</organism>
<comment type="caution">
    <text evidence="1">The sequence shown here is derived from an EMBL/GenBank/DDBJ whole genome shotgun (WGS) entry which is preliminary data.</text>
</comment>
<name>A0A6N9NKH0_9FLAO</name>
<dbReference type="Pfam" id="PF13310">
    <property type="entry name" value="Virulence_RhuM"/>
    <property type="match status" value="1"/>
</dbReference>
<proteinExistence type="predicted"/>
<dbReference type="PANTHER" id="PTHR35810:SF1">
    <property type="entry name" value="CYTOPLASMIC PROTEIN"/>
    <property type="match status" value="1"/>
</dbReference>
<accession>A0A6N9NKH0</accession>
<evidence type="ECO:0000313" key="2">
    <source>
        <dbReference type="Proteomes" id="UP000470771"/>
    </source>
</evidence>
<dbReference type="PIRSF" id="PIRSF015268">
    <property type="entry name" value="Virulence_RhuM"/>
    <property type="match status" value="1"/>
</dbReference>
<keyword evidence="2" id="KW-1185">Reference proteome</keyword>
<dbReference type="PANTHER" id="PTHR35810">
    <property type="entry name" value="CYTOPLASMIC PROTEIN-RELATED"/>
    <property type="match status" value="1"/>
</dbReference>
<dbReference type="Proteomes" id="UP000470771">
    <property type="component" value="Unassembled WGS sequence"/>
</dbReference>
<dbReference type="EMBL" id="WWNE01000007">
    <property type="protein sequence ID" value="NBG66413.1"/>
    <property type="molecule type" value="Genomic_DNA"/>
</dbReference>